<dbReference type="InterPro" id="IPR036390">
    <property type="entry name" value="WH_DNA-bd_sf"/>
</dbReference>
<sequence>MDKFDCHILEILQSDCALAVNDIAEQVGLSATACWRRIQKLEEQGIVRARVALLDGAKLNVGVTVFVAIRTSRHDAKWLAQFHAAVSTIPEVVELYRMSGDTDYLMRVVVPDVAGYDRIYKRLIHMAELSDVSSSFAMEQIKYTTALPLGYVADT</sequence>
<evidence type="ECO:0000313" key="6">
    <source>
        <dbReference type="EMBL" id="RIY41469.1"/>
    </source>
</evidence>
<evidence type="ECO:0000259" key="4">
    <source>
        <dbReference type="PROSITE" id="PS50956"/>
    </source>
</evidence>
<dbReference type="RefSeq" id="WP_119441898.1">
    <property type="nucleotide sequence ID" value="NZ_CP170494.1"/>
</dbReference>
<keyword evidence="1" id="KW-0805">Transcription regulation</keyword>
<dbReference type="CDD" id="cd00090">
    <property type="entry name" value="HTH_ARSR"/>
    <property type="match status" value="1"/>
</dbReference>
<dbReference type="GO" id="GO:0006355">
    <property type="term" value="P:regulation of DNA-templated transcription"/>
    <property type="evidence" value="ECO:0007669"/>
    <property type="project" value="UniProtKB-ARBA"/>
</dbReference>
<dbReference type="OrthoDB" id="8526125at2"/>
<evidence type="ECO:0000256" key="3">
    <source>
        <dbReference type="ARBA" id="ARBA00023163"/>
    </source>
</evidence>
<keyword evidence="2" id="KW-0238">DNA-binding</keyword>
<protein>
    <submittedName>
        <fullName evidence="6">Transcriptional regulator</fullName>
    </submittedName>
</protein>
<evidence type="ECO:0000256" key="1">
    <source>
        <dbReference type="ARBA" id="ARBA00023015"/>
    </source>
</evidence>
<keyword evidence="3" id="KW-0804">Transcription</keyword>
<dbReference type="InterPro" id="IPR019887">
    <property type="entry name" value="Tscrpt_reg_AsnC/Lrp_C"/>
</dbReference>
<dbReference type="InterPro" id="IPR011991">
    <property type="entry name" value="ArsR-like_HTH"/>
</dbReference>
<dbReference type="SUPFAM" id="SSF54909">
    <property type="entry name" value="Dimeric alpha+beta barrel"/>
    <property type="match status" value="1"/>
</dbReference>
<dbReference type="PROSITE" id="PS00519">
    <property type="entry name" value="HTH_ASNC_1"/>
    <property type="match status" value="1"/>
</dbReference>
<dbReference type="SMART" id="SM00344">
    <property type="entry name" value="HTH_ASNC"/>
    <property type="match status" value="1"/>
</dbReference>
<proteinExistence type="predicted"/>
<dbReference type="Proteomes" id="UP000266483">
    <property type="component" value="Unassembled WGS sequence"/>
</dbReference>
<feature type="domain" description="HTH asnC-type" evidence="4">
    <location>
        <begin position="1"/>
        <end position="64"/>
    </location>
</feature>
<dbReference type="SUPFAM" id="SSF46785">
    <property type="entry name" value="Winged helix' DNA-binding domain"/>
    <property type="match status" value="1"/>
</dbReference>
<dbReference type="Pfam" id="PF01037">
    <property type="entry name" value="AsnC_trans_reg"/>
    <property type="match status" value="1"/>
</dbReference>
<evidence type="ECO:0000313" key="7">
    <source>
        <dbReference type="Proteomes" id="UP000266206"/>
    </source>
</evidence>
<dbReference type="InterPro" id="IPR011008">
    <property type="entry name" value="Dimeric_a/b-barrel"/>
</dbReference>
<comment type="caution">
    <text evidence="6">The sequence shown here is derived from an EMBL/GenBank/DDBJ whole genome shotgun (WGS) entry which is preliminary data.</text>
</comment>
<evidence type="ECO:0000313" key="8">
    <source>
        <dbReference type="Proteomes" id="UP000266483"/>
    </source>
</evidence>
<dbReference type="PANTHER" id="PTHR30154">
    <property type="entry name" value="LEUCINE-RESPONSIVE REGULATORY PROTEIN"/>
    <property type="match status" value="1"/>
</dbReference>
<dbReference type="GO" id="GO:0043565">
    <property type="term" value="F:sequence-specific DNA binding"/>
    <property type="evidence" value="ECO:0007669"/>
    <property type="project" value="InterPro"/>
</dbReference>
<dbReference type="Gene3D" id="1.10.10.10">
    <property type="entry name" value="Winged helix-like DNA-binding domain superfamily/Winged helix DNA-binding domain"/>
    <property type="match status" value="1"/>
</dbReference>
<reference evidence="7 8" key="1">
    <citation type="submission" date="2017-08" db="EMBL/GenBank/DDBJ databases">
        <title>Pusillimonas indicus sp. nov., a member of the family Alcaligenaceae isolated from surface seawater.</title>
        <authorList>
            <person name="Li J."/>
        </authorList>
    </citation>
    <scope>NUCLEOTIDE SEQUENCE [LARGE SCALE GENOMIC DNA]</scope>
    <source>
        <strain evidence="5 8">17-4A</strain>
        <strain evidence="6 7">L52-1-41</strain>
    </source>
</reference>
<evidence type="ECO:0000313" key="5">
    <source>
        <dbReference type="EMBL" id="RII83537.1"/>
    </source>
</evidence>
<gene>
    <name evidence="5" type="ORF">CJO09_08095</name>
    <name evidence="6" type="ORF">CJP73_05675</name>
</gene>
<dbReference type="Gene3D" id="3.30.70.920">
    <property type="match status" value="1"/>
</dbReference>
<keyword evidence="8" id="KW-1185">Reference proteome</keyword>
<accession>A0A3A1YW09</accession>
<dbReference type="EMBL" id="NQYH01000003">
    <property type="protein sequence ID" value="RIY41469.1"/>
    <property type="molecule type" value="Genomic_DNA"/>
</dbReference>
<dbReference type="InterPro" id="IPR036388">
    <property type="entry name" value="WH-like_DNA-bd_sf"/>
</dbReference>
<organism evidence="6 7">
    <name type="scientific">Neopusillimonas maritima</name>
    <dbReference type="NCBI Taxonomy" id="2026239"/>
    <lineage>
        <taxon>Bacteria</taxon>
        <taxon>Pseudomonadati</taxon>
        <taxon>Pseudomonadota</taxon>
        <taxon>Betaproteobacteria</taxon>
        <taxon>Burkholderiales</taxon>
        <taxon>Alcaligenaceae</taxon>
        <taxon>Neopusillimonas</taxon>
    </lineage>
</organism>
<dbReference type="InterPro" id="IPR019885">
    <property type="entry name" value="Tscrpt_reg_HTH_AsnC-type_CS"/>
</dbReference>
<name>A0A3A1YW09_9BURK</name>
<dbReference type="EMBL" id="NQOU01000002">
    <property type="protein sequence ID" value="RII83537.1"/>
    <property type="molecule type" value="Genomic_DNA"/>
</dbReference>
<dbReference type="AlphaFoldDB" id="A0A3A1YW09"/>
<dbReference type="PRINTS" id="PR00033">
    <property type="entry name" value="HTHASNC"/>
</dbReference>
<dbReference type="PROSITE" id="PS50956">
    <property type="entry name" value="HTH_ASNC_2"/>
    <property type="match status" value="1"/>
</dbReference>
<dbReference type="GO" id="GO:0005829">
    <property type="term" value="C:cytosol"/>
    <property type="evidence" value="ECO:0007669"/>
    <property type="project" value="TreeGrafter"/>
</dbReference>
<dbReference type="Proteomes" id="UP000266206">
    <property type="component" value="Unassembled WGS sequence"/>
</dbReference>
<dbReference type="InterPro" id="IPR019888">
    <property type="entry name" value="Tscrpt_reg_AsnC-like"/>
</dbReference>
<evidence type="ECO:0000256" key="2">
    <source>
        <dbReference type="ARBA" id="ARBA00023125"/>
    </source>
</evidence>
<dbReference type="PANTHER" id="PTHR30154:SF17">
    <property type="entry name" value="DNA-BINDING TRANSCRIPTIONAL ACTIVATOR DECR"/>
    <property type="match status" value="1"/>
</dbReference>
<dbReference type="Pfam" id="PF13404">
    <property type="entry name" value="HTH_AsnC-type"/>
    <property type="match status" value="1"/>
</dbReference>
<dbReference type="InterPro" id="IPR000485">
    <property type="entry name" value="AsnC-type_HTH_dom"/>
</dbReference>
<dbReference type="GO" id="GO:0043200">
    <property type="term" value="P:response to amino acid"/>
    <property type="evidence" value="ECO:0007669"/>
    <property type="project" value="TreeGrafter"/>
</dbReference>